<dbReference type="InterPro" id="IPR000795">
    <property type="entry name" value="T_Tr_GTP-bd_dom"/>
</dbReference>
<name>A0ABM1BXB0_LIMPO</name>
<evidence type="ECO:0000313" key="9">
    <source>
        <dbReference type="RefSeq" id="XP_013790440.1"/>
    </source>
</evidence>
<accession>A0ABM1BXB0</accession>
<dbReference type="GeneID" id="106474298"/>
<proteinExistence type="inferred from homology"/>
<keyword evidence="2" id="KW-0547">Nucleotide-binding</keyword>
<dbReference type="RefSeq" id="XP_013790440.1">
    <property type="nucleotide sequence ID" value="XM_013934986.2"/>
</dbReference>
<dbReference type="PROSITE" id="PS51722">
    <property type="entry name" value="G_TR_2"/>
    <property type="match status" value="1"/>
</dbReference>
<organism evidence="8 9">
    <name type="scientific">Limulus polyphemus</name>
    <name type="common">Atlantic horseshoe crab</name>
    <dbReference type="NCBI Taxonomy" id="6850"/>
    <lineage>
        <taxon>Eukaryota</taxon>
        <taxon>Metazoa</taxon>
        <taxon>Ecdysozoa</taxon>
        <taxon>Arthropoda</taxon>
        <taxon>Chelicerata</taxon>
        <taxon>Merostomata</taxon>
        <taxon>Xiphosura</taxon>
        <taxon>Limulidae</taxon>
        <taxon>Limulus</taxon>
    </lineage>
</organism>
<dbReference type="PRINTS" id="PR00315">
    <property type="entry name" value="ELONGATNFCT"/>
</dbReference>
<reference evidence="9" key="1">
    <citation type="submission" date="2025-08" db="UniProtKB">
        <authorList>
            <consortium name="RefSeq"/>
        </authorList>
    </citation>
    <scope>IDENTIFICATION</scope>
    <source>
        <tissue evidence="9">Muscle</tissue>
    </source>
</reference>
<dbReference type="Proteomes" id="UP000694941">
    <property type="component" value="Unplaced"/>
</dbReference>
<dbReference type="Pfam" id="PF03144">
    <property type="entry name" value="GTP_EFTU_D2"/>
    <property type="match status" value="1"/>
</dbReference>
<keyword evidence="3" id="KW-0251">Elongation factor</keyword>
<dbReference type="PANTHER" id="PTHR43721:SF2">
    <property type="entry name" value="ELONGATION FACTOR TU, MITOCHONDRIAL"/>
    <property type="match status" value="1"/>
</dbReference>
<dbReference type="NCBIfam" id="NF000766">
    <property type="entry name" value="PRK00049.1"/>
    <property type="match status" value="1"/>
</dbReference>
<dbReference type="InterPro" id="IPR009000">
    <property type="entry name" value="Transl_B-barrel_sf"/>
</dbReference>
<evidence type="ECO:0000256" key="6">
    <source>
        <dbReference type="SAM" id="MobiDB-lite"/>
    </source>
</evidence>
<dbReference type="SUPFAM" id="SSF52540">
    <property type="entry name" value="P-loop containing nucleoside triphosphate hydrolases"/>
    <property type="match status" value="1"/>
</dbReference>
<dbReference type="SUPFAM" id="SSF50465">
    <property type="entry name" value="EF-Tu/eEF-1alpha/eIF2-gamma C-terminal domain"/>
    <property type="match status" value="1"/>
</dbReference>
<feature type="domain" description="Tr-type G" evidence="7">
    <location>
        <begin position="116"/>
        <end position="311"/>
    </location>
</feature>
<dbReference type="Pfam" id="PF00009">
    <property type="entry name" value="GTP_EFTU"/>
    <property type="match status" value="1"/>
</dbReference>
<comment type="similarity">
    <text evidence="1">Belongs to the TRAFAC class translation factor GTPase superfamily. Classic translation factor GTPase family. EF-Tu/EF-1A subfamily.</text>
</comment>
<evidence type="ECO:0000256" key="1">
    <source>
        <dbReference type="ARBA" id="ARBA00007249"/>
    </source>
</evidence>
<dbReference type="CDD" id="cd01884">
    <property type="entry name" value="EF_Tu"/>
    <property type="match status" value="1"/>
</dbReference>
<dbReference type="PANTHER" id="PTHR43721">
    <property type="entry name" value="ELONGATION FACTOR TU-RELATED"/>
    <property type="match status" value="1"/>
</dbReference>
<sequence length="514" mass="57253">MEGCLSVRRYLHTVFRRKFCSYFSNDYSFNNYRVTIYSVSQFSSLVSSRRLEKLGSYVPLVKCRLLNSESSSNNVNDTIDKFESKPDLRSSNKNKNKIWEKRESKTDLKSTENTEKKHVNIGTIGHVDHGKTTLSSAITKYLSEKGLAKYTTYEDIDRAPEEIKRGITINASHIDYSTETRHYAHTDCPGHADYIKNMICGTSQLDGVVLVVAGTDGQMPQTREHLLLARQLGINHVVVYINKADLVDDEVLELVELEIRELLVDFGFDGNSAPIIWGSALLALKGNTSHYGEESIKRLLNALDSYIPVPTRNLSAPFLLPVESALTVPGRGTVIIGTLTQGVVNKGDAAELTGCDVLIKTIISDLQIFKKSYTQCFAGDHLGALVRNVRPETVFRGMVLSKPGAVKMHNHFKARMYLLSKGEGGRSRAIKSCYIQQLFSRTWNAVCRIDVCDSGMILPGDEGVVILTLQKKMIMMPGQQFTIRENNVTVATGIVTELLPNLENVSHLGKITPK</sequence>
<dbReference type="CDD" id="cd03706">
    <property type="entry name" value="mtEFTU_III"/>
    <property type="match status" value="1"/>
</dbReference>
<feature type="region of interest" description="Disordered" evidence="6">
    <location>
        <begin position="76"/>
        <end position="114"/>
    </location>
</feature>
<evidence type="ECO:0000259" key="7">
    <source>
        <dbReference type="PROSITE" id="PS51722"/>
    </source>
</evidence>
<dbReference type="InterPro" id="IPR041709">
    <property type="entry name" value="EF-Tu_GTP-bd"/>
</dbReference>
<dbReference type="InterPro" id="IPR004160">
    <property type="entry name" value="Transl_elong_EFTu/EF1A_C"/>
</dbReference>
<dbReference type="InterPro" id="IPR009001">
    <property type="entry name" value="Transl_elong_EF1A/Init_IF2_C"/>
</dbReference>
<dbReference type="Pfam" id="PF03143">
    <property type="entry name" value="GTP_EFTU_D3"/>
    <property type="match status" value="1"/>
</dbReference>
<gene>
    <name evidence="9" type="primary">LOC106474298</name>
</gene>
<dbReference type="Gene3D" id="3.40.50.300">
    <property type="entry name" value="P-loop containing nucleotide triphosphate hydrolases"/>
    <property type="match status" value="1"/>
</dbReference>
<evidence type="ECO:0000256" key="5">
    <source>
        <dbReference type="ARBA" id="ARBA00023134"/>
    </source>
</evidence>
<evidence type="ECO:0000256" key="4">
    <source>
        <dbReference type="ARBA" id="ARBA00022917"/>
    </source>
</evidence>
<keyword evidence="4" id="KW-0648">Protein biosynthesis</keyword>
<dbReference type="SUPFAM" id="SSF50447">
    <property type="entry name" value="Translation proteins"/>
    <property type="match status" value="1"/>
</dbReference>
<dbReference type="Gene3D" id="2.40.30.10">
    <property type="entry name" value="Translation factors"/>
    <property type="match status" value="2"/>
</dbReference>
<keyword evidence="8" id="KW-1185">Reference proteome</keyword>
<feature type="compositionally biased region" description="Basic and acidic residues" evidence="6">
    <location>
        <begin position="78"/>
        <end position="90"/>
    </location>
</feature>
<dbReference type="InterPro" id="IPR050055">
    <property type="entry name" value="EF-Tu_GTPase"/>
</dbReference>
<feature type="compositionally biased region" description="Basic and acidic residues" evidence="6">
    <location>
        <begin position="97"/>
        <end position="114"/>
    </location>
</feature>
<dbReference type="InterPro" id="IPR004161">
    <property type="entry name" value="EFTu-like_2"/>
</dbReference>
<evidence type="ECO:0000313" key="8">
    <source>
        <dbReference type="Proteomes" id="UP000694941"/>
    </source>
</evidence>
<evidence type="ECO:0000256" key="2">
    <source>
        <dbReference type="ARBA" id="ARBA00022741"/>
    </source>
</evidence>
<dbReference type="InterPro" id="IPR027417">
    <property type="entry name" value="P-loop_NTPase"/>
</dbReference>
<dbReference type="NCBIfam" id="NF009373">
    <property type="entry name" value="PRK12736.1"/>
    <property type="match status" value="1"/>
</dbReference>
<protein>
    <submittedName>
        <fullName evidence="9">Elongation factor Tu, mitochondrial-like</fullName>
    </submittedName>
</protein>
<keyword evidence="5" id="KW-0342">GTP-binding</keyword>
<evidence type="ECO:0000256" key="3">
    <source>
        <dbReference type="ARBA" id="ARBA00022768"/>
    </source>
</evidence>